<proteinExistence type="predicted"/>
<feature type="domain" description="Peptidase M15A C-terminal" evidence="1">
    <location>
        <begin position="28"/>
        <end position="110"/>
    </location>
</feature>
<comment type="caution">
    <text evidence="2">The sequence shown here is derived from an EMBL/GenBank/DDBJ whole genome shotgun (WGS) entry which is preliminary data.</text>
</comment>
<evidence type="ECO:0000313" key="2">
    <source>
        <dbReference type="EMBL" id="KEJ92894.1"/>
    </source>
</evidence>
<dbReference type="eggNOG" id="COG3108">
    <property type="taxonomic scope" value="Bacteria"/>
</dbReference>
<dbReference type="GeneID" id="90983010"/>
<dbReference type="Proteomes" id="UP000027665">
    <property type="component" value="Unassembled WGS sequence"/>
</dbReference>
<evidence type="ECO:0000313" key="3">
    <source>
        <dbReference type="Proteomes" id="UP000027665"/>
    </source>
</evidence>
<accession>A0A073ISV6</accession>
<reference evidence="2 3" key="1">
    <citation type="submission" date="2014-04" db="EMBL/GenBank/DDBJ databases">
        <title>Draft Genome Sequence of Synergistes jonesii.</title>
        <authorList>
            <person name="Coil D.A."/>
            <person name="Eisen J.A."/>
            <person name="Holland-Moritz H.E."/>
        </authorList>
    </citation>
    <scope>NUCLEOTIDE SEQUENCE [LARGE SCALE GENOMIC DNA]</scope>
    <source>
        <strain evidence="2 3">78-1</strain>
    </source>
</reference>
<evidence type="ECO:0000259" key="1">
    <source>
        <dbReference type="Pfam" id="PF08291"/>
    </source>
</evidence>
<protein>
    <submittedName>
        <fullName evidence="2">Peptidase M15</fullName>
    </submittedName>
</protein>
<sequence>MRLNDFQISPNFNLREFQCPCCHAVIVHRRLVVALQKLRDSLSRPIIITSGYRCAPHNKAVGGVKGSLHMRGLAADVAAAPEFQETLRAKAAESGFSRTIAYPARSFVHMEVSDG</sequence>
<dbReference type="Gene3D" id="3.30.1380.10">
    <property type="match status" value="1"/>
</dbReference>
<keyword evidence="3" id="KW-1185">Reference proteome</keyword>
<dbReference type="SUPFAM" id="SSF55166">
    <property type="entry name" value="Hedgehog/DD-peptidase"/>
    <property type="match status" value="1"/>
</dbReference>
<dbReference type="AlphaFoldDB" id="A0A073ISV6"/>
<dbReference type="InterPro" id="IPR009045">
    <property type="entry name" value="Zn_M74/Hedgehog-like"/>
</dbReference>
<name>A0A073ISV6_9BACT</name>
<dbReference type="EMBL" id="JMKI01000012">
    <property type="protein sequence ID" value="KEJ92894.1"/>
    <property type="molecule type" value="Genomic_DNA"/>
</dbReference>
<organism evidence="2 3">
    <name type="scientific">Synergistes jonesii</name>
    <dbReference type="NCBI Taxonomy" id="2754"/>
    <lineage>
        <taxon>Bacteria</taxon>
        <taxon>Thermotogati</taxon>
        <taxon>Synergistota</taxon>
        <taxon>Synergistia</taxon>
        <taxon>Synergistales</taxon>
        <taxon>Synergistaceae</taxon>
        <taxon>Synergistes</taxon>
    </lineage>
</organism>
<dbReference type="RefSeq" id="WP_037974898.1">
    <property type="nucleotide sequence ID" value="NZ_CALIAO010000033.1"/>
</dbReference>
<gene>
    <name evidence="2" type="ORF">EH55_00360</name>
</gene>
<dbReference type="Pfam" id="PF08291">
    <property type="entry name" value="Peptidase_M15_3"/>
    <property type="match status" value="1"/>
</dbReference>
<dbReference type="InterPro" id="IPR013230">
    <property type="entry name" value="Peptidase_M15A_C"/>
</dbReference>
<dbReference type="OrthoDB" id="5242612at2"/>